<gene>
    <name evidence="1" type="ORF">CBR_g34009</name>
</gene>
<keyword evidence="2" id="KW-1185">Reference proteome</keyword>
<dbReference type="Proteomes" id="UP000265515">
    <property type="component" value="Unassembled WGS sequence"/>
</dbReference>
<dbReference type="STRING" id="69332.A0A388LHP3"/>
<evidence type="ECO:0000313" key="2">
    <source>
        <dbReference type="Proteomes" id="UP000265515"/>
    </source>
</evidence>
<proteinExistence type="predicted"/>
<comment type="caution">
    <text evidence="1">The sequence shown here is derived from an EMBL/GenBank/DDBJ whole genome shotgun (WGS) entry which is preliminary data.</text>
</comment>
<name>A0A388LHP3_CHABU</name>
<sequence length="184" mass="20569">MIRCLSPEQTMLLSMYGLFSGPVTNVLVVPRPQGLLGLEPIKARNRASTIPLGVFQKYPATGQPAANDPAPWEGAPVMLLGARPLPPKRSFPSGVPLSEKENEDQSYSVAQLDRQVLEAETRETVAAVQMEVDKVRSDLRRALDNGQGWHEVYQDLMSFCVEEILNPKKERKDFAREQQQHMQA</sequence>
<dbReference type="Gramene" id="GBG81828">
    <property type="protein sequence ID" value="GBG81828"/>
    <property type="gene ID" value="CBR_g34009"/>
</dbReference>
<dbReference type="AlphaFoldDB" id="A0A388LHP3"/>
<accession>A0A388LHP3</accession>
<evidence type="ECO:0000313" key="1">
    <source>
        <dbReference type="EMBL" id="GBG81828.1"/>
    </source>
</evidence>
<reference evidence="1 2" key="1">
    <citation type="journal article" date="2018" name="Cell">
        <title>The Chara Genome: Secondary Complexity and Implications for Plant Terrestrialization.</title>
        <authorList>
            <person name="Nishiyama T."/>
            <person name="Sakayama H."/>
            <person name="Vries J.D."/>
            <person name="Buschmann H."/>
            <person name="Saint-Marcoux D."/>
            <person name="Ullrich K.K."/>
            <person name="Haas F.B."/>
            <person name="Vanderstraeten L."/>
            <person name="Becker D."/>
            <person name="Lang D."/>
            <person name="Vosolsobe S."/>
            <person name="Rombauts S."/>
            <person name="Wilhelmsson P.K.I."/>
            <person name="Janitza P."/>
            <person name="Kern R."/>
            <person name="Heyl A."/>
            <person name="Rumpler F."/>
            <person name="Villalobos L.I.A.C."/>
            <person name="Clay J.M."/>
            <person name="Skokan R."/>
            <person name="Toyoda A."/>
            <person name="Suzuki Y."/>
            <person name="Kagoshima H."/>
            <person name="Schijlen E."/>
            <person name="Tajeshwar N."/>
            <person name="Catarino B."/>
            <person name="Hetherington A.J."/>
            <person name="Saltykova A."/>
            <person name="Bonnot C."/>
            <person name="Breuninger H."/>
            <person name="Symeonidi A."/>
            <person name="Radhakrishnan G.V."/>
            <person name="Van Nieuwerburgh F."/>
            <person name="Deforce D."/>
            <person name="Chang C."/>
            <person name="Karol K.G."/>
            <person name="Hedrich R."/>
            <person name="Ulvskov P."/>
            <person name="Glockner G."/>
            <person name="Delwiche C.F."/>
            <person name="Petrasek J."/>
            <person name="Van de Peer Y."/>
            <person name="Friml J."/>
            <person name="Beilby M."/>
            <person name="Dolan L."/>
            <person name="Kohara Y."/>
            <person name="Sugano S."/>
            <person name="Fujiyama A."/>
            <person name="Delaux P.-M."/>
            <person name="Quint M."/>
            <person name="TheiBen G."/>
            <person name="Hagemann M."/>
            <person name="Harholt J."/>
            <person name="Dunand C."/>
            <person name="Zachgo S."/>
            <person name="Langdale J."/>
            <person name="Maumus F."/>
            <person name="Straeten D.V.D."/>
            <person name="Gould S.B."/>
            <person name="Rensing S.A."/>
        </authorList>
    </citation>
    <scope>NUCLEOTIDE SEQUENCE [LARGE SCALE GENOMIC DNA]</scope>
    <source>
        <strain evidence="1 2">S276</strain>
    </source>
</reference>
<organism evidence="1 2">
    <name type="scientific">Chara braunii</name>
    <name type="common">Braun's stonewort</name>
    <dbReference type="NCBI Taxonomy" id="69332"/>
    <lineage>
        <taxon>Eukaryota</taxon>
        <taxon>Viridiplantae</taxon>
        <taxon>Streptophyta</taxon>
        <taxon>Charophyceae</taxon>
        <taxon>Charales</taxon>
        <taxon>Characeae</taxon>
        <taxon>Chara</taxon>
    </lineage>
</organism>
<dbReference type="EMBL" id="BFEA01000388">
    <property type="protein sequence ID" value="GBG81828.1"/>
    <property type="molecule type" value="Genomic_DNA"/>
</dbReference>
<dbReference type="OrthoDB" id="6252103at2759"/>
<protein>
    <submittedName>
        <fullName evidence="1">Uncharacterized protein</fullName>
    </submittedName>
</protein>